<dbReference type="Proteomes" id="UP000199473">
    <property type="component" value="Unassembled WGS sequence"/>
</dbReference>
<keyword evidence="6" id="KW-1185">Reference proteome</keyword>
<dbReference type="RefSeq" id="WP_092959225.1">
    <property type="nucleotide sequence ID" value="NZ_FOSQ01000003.1"/>
</dbReference>
<accession>A0A1I4A4G5</accession>
<keyword evidence="2" id="KW-0442">Lipid degradation</keyword>
<gene>
    <name evidence="5" type="ORF">SAMN02745775_103104</name>
</gene>
<evidence type="ECO:0000313" key="6">
    <source>
        <dbReference type="Proteomes" id="UP000199473"/>
    </source>
</evidence>
<feature type="chain" id="PRO_5011676196" evidence="4">
    <location>
        <begin position="25"/>
        <end position="348"/>
    </location>
</feature>
<dbReference type="GO" id="GO:0003847">
    <property type="term" value="F:1-alkyl-2-acetylglycerophosphocholine esterase activity"/>
    <property type="evidence" value="ECO:0007669"/>
    <property type="project" value="TreeGrafter"/>
</dbReference>
<evidence type="ECO:0000256" key="2">
    <source>
        <dbReference type="ARBA" id="ARBA00022963"/>
    </source>
</evidence>
<dbReference type="PANTHER" id="PTHR10272:SF0">
    <property type="entry name" value="PLATELET-ACTIVATING FACTOR ACETYLHYDROLASE"/>
    <property type="match status" value="1"/>
</dbReference>
<sequence length="348" mass="36089">MRRTLAAIALRCLAALAFATPAAAQTGFSRIEAGGMPVTLVYPTAERATPHSFGPFTITVAPAAEPLPGMRRLVVMSHGTASNALAEHDLAARLAAAGFVVAQPQHRGDNAEDSSAAGPESFRRRPGEVSAVIDALAAHPAWGKRLLLDRVGVHGTSAGAITALALVGAEWRMLDLVRHCQAAGDRDLAFCYNDARTEEARAARRARFEAARGVPDALLGADIRASHGGRDGRISVATVAIPAAAIFAADSLAGITVPVGVVTAERDGMNPNAFHADHLLRSCGTCTALAVMRGAGHMDFMSPWPPSVAQAVAARMAVGAAPEPGFDPAERVAAQGAIVAHFQRYLAP</sequence>
<dbReference type="OrthoDB" id="9814760at2"/>
<dbReference type="AlphaFoldDB" id="A0A1I4A4G5"/>
<dbReference type="SUPFAM" id="SSF53474">
    <property type="entry name" value="alpha/beta-Hydrolases"/>
    <property type="match status" value="1"/>
</dbReference>
<dbReference type="PIRSF" id="PIRSF031982">
    <property type="entry name" value="UCP031982_abhydr"/>
    <property type="match status" value="1"/>
</dbReference>
<organism evidence="5 6">
    <name type="scientific">Falsiroseomonas stagni DSM 19981</name>
    <dbReference type="NCBI Taxonomy" id="1123062"/>
    <lineage>
        <taxon>Bacteria</taxon>
        <taxon>Pseudomonadati</taxon>
        <taxon>Pseudomonadota</taxon>
        <taxon>Alphaproteobacteria</taxon>
        <taxon>Acetobacterales</taxon>
        <taxon>Roseomonadaceae</taxon>
        <taxon>Falsiroseomonas</taxon>
    </lineage>
</organism>
<dbReference type="EMBL" id="FOSQ01000003">
    <property type="protein sequence ID" value="SFK50766.1"/>
    <property type="molecule type" value="Genomic_DNA"/>
</dbReference>
<dbReference type="InterPro" id="IPR016986">
    <property type="entry name" value="UCP031982_abhydr"/>
</dbReference>
<reference evidence="5 6" key="1">
    <citation type="submission" date="2016-10" db="EMBL/GenBank/DDBJ databases">
        <authorList>
            <person name="de Groot N.N."/>
        </authorList>
    </citation>
    <scope>NUCLEOTIDE SEQUENCE [LARGE SCALE GENOMIC DNA]</scope>
    <source>
        <strain evidence="5 6">DSM 19981</strain>
    </source>
</reference>
<evidence type="ECO:0000256" key="4">
    <source>
        <dbReference type="SAM" id="SignalP"/>
    </source>
</evidence>
<dbReference type="GO" id="GO:0016042">
    <property type="term" value="P:lipid catabolic process"/>
    <property type="evidence" value="ECO:0007669"/>
    <property type="project" value="UniProtKB-KW"/>
</dbReference>
<proteinExistence type="predicted"/>
<evidence type="ECO:0000313" key="5">
    <source>
        <dbReference type="EMBL" id="SFK50766.1"/>
    </source>
</evidence>
<evidence type="ECO:0000256" key="1">
    <source>
        <dbReference type="ARBA" id="ARBA00022801"/>
    </source>
</evidence>
<name>A0A1I4A4G5_9PROT</name>
<evidence type="ECO:0000256" key="3">
    <source>
        <dbReference type="ARBA" id="ARBA00023098"/>
    </source>
</evidence>
<keyword evidence="1 5" id="KW-0378">Hydrolase</keyword>
<dbReference type="STRING" id="1123062.SAMN02745775_103104"/>
<dbReference type="InterPro" id="IPR029058">
    <property type="entry name" value="AB_hydrolase_fold"/>
</dbReference>
<dbReference type="PANTHER" id="PTHR10272">
    <property type="entry name" value="PLATELET-ACTIVATING FACTOR ACETYLHYDROLASE"/>
    <property type="match status" value="1"/>
</dbReference>
<keyword evidence="4" id="KW-0732">Signal</keyword>
<protein>
    <submittedName>
        <fullName evidence="5">Predicted dienelactone hydrolase</fullName>
    </submittedName>
</protein>
<feature type="signal peptide" evidence="4">
    <location>
        <begin position="1"/>
        <end position="24"/>
    </location>
</feature>
<keyword evidence="3" id="KW-0443">Lipid metabolism</keyword>
<dbReference type="Gene3D" id="3.40.50.1820">
    <property type="entry name" value="alpha/beta hydrolase"/>
    <property type="match status" value="1"/>
</dbReference>